<keyword evidence="2" id="KW-1185">Reference proteome</keyword>
<evidence type="ECO:0000313" key="2">
    <source>
        <dbReference type="Proteomes" id="UP001417504"/>
    </source>
</evidence>
<proteinExistence type="predicted"/>
<evidence type="ECO:0000313" key="1">
    <source>
        <dbReference type="EMBL" id="KAK9130034.1"/>
    </source>
</evidence>
<sequence length="95" mass="10916">MCFEMKEDQSHPTVIVGKITSTSSRRRDGESLVFDEPSVRKTMETSESYLPYSPCSWLELARRVFSNALVLTLQLLLHLKIIEMHIKVLLHAVNL</sequence>
<organism evidence="1 2">
    <name type="scientific">Stephania japonica</name>
    <dbReference type="NCBI Taxonomy" id="461633"/>
    <lineage>
        <taxon>Eukaryota</taxon>
        <taxon>Viridiplantae</taxon>
        <taxon>Streptophyta</taxon>
        <taxon>Embryophyta</taxon>
        <taxon>Tracheophyta</taxon>
        <taxon>Spermatophyta</taxon>
        <taxon>Magnoliopsida</taxon>
        <taxon>Ranunculales</taxon>
        <taxon>Menispermaceae</taxon>
        <taxon>Menispermoideae</taxon>
        <taxon>Cissampelideae</taxon>
        <taxon>Stephania</taxon>
    </lineage>
</organism>
<dbReference type="Proteomes" id="UP001417504">
    <property type="component" value="Unassembled WGS sequence"/>
</dbReference>
<protein>
    <submittedName>
        <fullName evidence="1">Uncharacterized protein</fullName>
    </submittedName>
</protein>
<name>A0AAP0J9J5_9MAGN</name>
<comment type="caution">
    <text evidence="1">The sequence shown here is derived from an EMBL/GenBank/DDBJ whole genome shotgun (WGS) entry which is preliminary data.</text>
</comment>
<dbReference type="EMBL" id="JBBNAE010000004">
    <property type="protein sequence ID" value="KAK9130034.1"/>
    <property type="molecule type" value="Genomic_DNA"/>
</dbReference>
<accession>A0AAP0J9J5</accession>
<reference evidence="1 2" key="1">
    <citation type="submission" date="2024-01" db="EMBL/GenBank/DDBJ databases">
        <title>Genome assemblies of Stephania.</title>
        <authorList>
            <person name="Yang L."/>
        </authorList>
    </citation>
    <scope>NUCLEOTIDE SEQUENCE [LARGE SCALE GENOMIC DNA]</scope>
    <source>
        <strain evidence="1">QJT</strain>
        <tissue evidence="1">Leaf</tissue>
    </source>
</reference>
<gene>
    <name evidence="1" type="ORF">Sjap_010521</name>
</gene>
<dbReference type="AlphaFoldDB" id="A0AAP0J9J5"/>